<name>A0A2U8WCB9_9HYPH</name>
<evidence type="ECO:0000256" key="1">
    <source>
        <dbReference type="SAM" id="MobiDB-lite"/>
    </source>
</evidence>
<feature type="region of interest" description="Disordered" evidence="1">
    <location>
        <begin position="60"/>
        <end position="85"/>
    </location>
</feature>
<reference evidence="3" key="1">
    <citation type="submission" date="2018-05" db="EMBL/GenBank/DDBJ databases">
        <title>Complete Genome Sequence of Methylobacterium sp. 17SD2-17.</title>
        <authorList>
            <person name="Srinivasan S."/>
        </authorList>
    </citation>
    <scope>NUCLEOTIDE SEQUENCE [LARGE SCALE GENOMIC DNA]</scope>
    <source>
        <strain evidence="3">17SD2-17</strain>
    </source>
</reference>
<proteinExistence type="predicted"/>
<protein>
    <submittedName>
        <fullName evidence="2">Uncharacterized protein</fullName>
    </submittedName>
</protein>
<dbReference type="EMBL" id="CP029550">
    <property type="protein sequence ID" value="AWN43777.1"/>
    <property type="molecule type" value="Genomic_DNA"/>
</dbReference>
<keyword evidence="3" id="KW-1185">Reference proteome</keyword>
<dbReference type="AlphaFoldDB" id="A0A2U8WCB9"/>
<dbReference type="Proteomes" id="UP000245926">
    <property type="component" value="Chromosome"/>
</dbReference>
<accession>A0A2U8WCB9</accession>
<sequence length="85" mass="9191">MKAKSRTVCEVKVDGAWTVATLDEAHSTYRMKPKRCPACHGPVVTYGAYSADRRVSLGHRKGHNGCPLTPKLYSGTPSPHPDALA</sequence>
<dbReference type="OrthoDB" id="7995520at2"/>
<dbReference type="KEGG" id="mets:DK389_28755"/>
<evidence type="ECO:0000313" key="3">
    <source>
        <dbReference type="Proteomes" id="UP000245926"/>
    </source>
</evidence>
<organism evidence="2 3">
    <name type="scientific">Methylobacterium durans</name>
    <dbReference type="NCBI Taxonomy" id="2202825"/>
    <lineage>
        <taxon>Bacteria</taxon>
        <taxon>Pseudomonadati</taxon>
        <taxon>Pseudomonadota</taxon>
        <taxon>Alphaproteobacteria</taxon>
        <taxon>Hyphomicrobiales</taxon>
        <taxon>Methylobacteriaceae</taxon>
        <taxon>Methylobacterium</taxon>
    </lineage>
</organism>
<evidence type="ECO:0000313" key="2">
    <source>
        <dbReference type="EMBL" id="AWN43777.1"/>
    </source>
</evidence>
<gene>
    <name evidence="2" type="ORF">DK389_28755</name>
</gene>